<dbReference type="HOGENOM" id="CLU_2214510_0_0_1"/>
<dbReference type="InParanoid" id="U5GIZ6"/>
<protein>
    <submittedName>
        <fullName evidence="2">Uncharacterized protein</fullName>
    </submittedName>
</protein>
<sequence>MADSFARGESSHQGMPEPLRSSQFPEIASTTTQVVLVMDGPKEFTIKPLKWALENISASGGIKVPLLGAMPWINIPRCATKGSCNRVSLEIGSGRKTYKPSCDMGGF</sequence>
<dbReference type="AlphaFoldDB" id="U5GIZ6"/>
<dbReference type="EMBL" id="CM009292">
    <property type="protein sequence ID" value="PNT44571.1"/>
    <property type="molecule type" value="Genomic_DNA"/>
</dbReference>
<evidence type="ECO:0000313" key="2">
    <source>
        <dbReference type="EMBL" id="PNT44571.1"/>
    </source>
</evidence>
<proteinExistence type="predicted"/>
<gene>
    <name evidence="2" type="ORF">POPTR_003G092500</name>
</gene>
<accession>U5GIZ6</accession>
<organism evidence="2 3">
    <name type="scientific">Populus trichocarpa</name>
    <name type="common">Western balsam poplar</name>
    <name type="synonym">Populus balsamifera subsp. trichocarpa</name>
    <dbReference type="NCBI Taxonomy" id="3694"/>
    <lineage>
        <taxon>Eukaryota</taxon>
        <taxon>Viridiplantae</taxon>
        <taxon>Streptophyta</taxon>
        <taxon>Embryophyta</taxon>
        <taxon>Tracheophyta</taxon>
        <taxon>Spermatophyta</taxon>
        <taxon>Magnoliopsida</taxon>
        <taxon>eudicotyledons</taxon>
        <taxon>Gunneridae</taxon>
        <taxon>Pentapetalae</taxon>
        <taxon>rosids</taxon>
        <taxon>fabids</taxon>
        <taxon>Malpighiales</taxon>
        <taxon>Salicaceae</taxon>
        <taxon>Saliceae</taxon>
        <taxon>Populus</taxon>
    </lineage>
</organism>
<evidence type="ECO:0000313" key="3">
    <source>
        <dbReference type="Proteomes" id="UP000006729"/>
    </source>
</evidence>
<keyword evidence="3" id="KW-1185">Reference proteome</keyword>
<reference evidence="2 3" key="1">
    <citation type="journal article" date="2006" name="Science">
        <title>The genome of black cottonwood, Populus trichocarpa (Torr. &amp; Gray).</title>
        <authorList>
            <person name="Tuskan G.A."/>
            <person name="Difazio S."/>
            <person name="Jansson S."/>
            <person name="Bohlmann J."/>
            <person name="Grigoriev I."/>
            <person name="Hellsten U."/>
            <person name="Putnam N."/>
            <person name="Ralph S."/>
            <person name="Rombauts S."/>
            <person name="Salamov A."/>
            <person name="Schein J."/>
            <person name="Sterck L."/>
            <person name="Aerts A."/>
            <person name="Bhalerao R.R."/>
            <person name="Bhalerao R.P."/>
            <person name="Blaudez D."/>
            <person name="Boerjan W."/>
            <person name="Brun A."/>
            <person name="Brunner A."/>
            <person name="Busov V."/>
            <person name="Campbell M."/>
            <person name="Carlson J."/>
            <person name="Chalot M."/>
            <person name="Chapman J."/>
            <person name="Chen G.L."/>
            <person name="Cooper D."/>
            <person name="Coutinho P.M."/>
            <person name="Couturier J."/>
            <person name="Covert S."/>
            <person name="Cronk Q."/>
            <person name="Cunningham R."/>
            <person name="Davis J."/>
            <person name="Degroeve S."/>
            <person name="Dejardin A."/>
            <person name="Depamphilis C."/>
            <person name="Detter J."/>
            <person name="Dirks B."/>
            <person name="Dubchak I."/>
            <person name="Duplessis S."/>
            <person name="Ehlting J."/>
            <person name="Ellis B."/>
            <person name="Gendler K."/>
            <person name="Goodstein D."/>
            <person name="Gribskov M."/>
            <person name="Grimwood J."/>
            <person name="Groover A."/>
            <person name="Gunter L."/>
            <person name="Hamberger B."/>
            <person name="Heinze B."/>
            <person name="Helariutta Y."/>
            <person name="Henrissat B."/>
            <person name="Holligan D."/>
            <person name="Holt R."/>
            <person name="Huang W."/>
            <person name="Islam-Faridi N."/>
            <person name="Jones S."/>
            <person name="Jones-Rhoades M."/>
            <person name="Jorgensen R."/>
            <person name="Joshi C."/>
            <person name="Kangasjarvi J."/>
            <person name="Karlsson J."/>
            <person name="Kelleher C."/>
            <person name="Kirkpatrick R."/>
            <person name="Kirst M."/>
            <person name="Kohler A."/>
            <person name="Kalluri U."/>
            <person name="Larimer F."/>
            <person name="Leebens-Mack J."/>
            <person name="Leple J.C."/>
            <person name="Locascio P."/>
            <person name="Lou Y."/>
            <person name="Lucas S."/>
            <person name="Martin F."/>
            <person name="Montanini B."/>
            <person name="Napoli C."/>
            <person name="Nelson D.R."/>
            <person name="Nelson C."/>
            <person name="Nieminen K."/>
            <person name="Nilsson O."/>
            <person name="Pereda V."/>
            <person name="Peter G."/>
            <person name="Philippe R."/>
            <person name="Pilate G."/>
            <person name="Poliakov A."/>
            <person name="Razumovskaya J."/>
            <person name="Richardson P."/>
            <person name="Rinaldi C."/>
            <person name="Ritland K."/>
            <person name="Rouze P."/>
            <person name="Ryaboy D."/>
            <person name="Schmutz J."/>
            <person name="Schrader J."/>
            <person name="Segerman B."/>
            <person name="Shin H."/>
            <person name="Siddiqui A."/>
            <person name="Sterky F."/>
            <person name="Terry A."/>
            <person name="Tsai C.J."/>
            <person name="Uberbacher E."/>
            <person name="Unneberg P."/>
            <person name="Vahala J."/>
            <person name="Wall K."/>
            <person name="Wessler S."/>
            <person name="Yang G."/>
            <person name="Yin T."/>
            <person name="Douglas C."/>
            <person name="Marra M."/>
            <person name="Sandberg G."/>
            <person name="Van de Peer Y."/>
            <person name="Rokhsar D."/>
        </authorList>
    </citation>
    <scope>NUCLEOTIDE SEQUENCE [LARGE SCALE GENOMIC DNA]</scope>
    <source>
        <strain evidence="3">cv. Nisqually</strain>
    </source>
</reference>
<name>U5GIZ6_POPTR</name>
<evidence type="ECO:0000256" key="1">
    <source>
        <dbReference type="SAM" id="MobiDB-lite"/>
    </source>
</evidence>
<feature type="region of interest" description="Disordered" evidence="1">
    <location>
        <begin position="1"/>
        <end position="26"/>
    </location>
</feature>
<dbReference type="Proteomes" id="UP000006729">
    <property type="component" value="Chromosome 3"/>
</dbReference>